<dbReference type="Proteomes" id="UP000095283">
    <property type="component" value="Unplaced"/>
</dbReference>
<evidence type="ECO:0000313" key="1">
    <source>
        <dbReference type="Proteomes" id="UP000095283"/>
    </source>
</evidence>
<sequence>MKVNRYEIVLTAVVFWASRYLELQNWTFQQDWAPAHGAKTTVELCRQQFPDFSCKDIWPSNSPDLNPMDFSNILQQFRVFYNQIGEDNGDTDMSLITGRLRVGRVRDEKDKKDDGQLAIYTAGDYFKERSWRGLEDSVRLGESIEVEEGRSGIAAGYGNERKT</sequence>
<keyword evidence="1" id="KW-1185">Reference proteome</keyword>
<dbReference type="InterPro" id="IPR036397">
    <property type="entry name" value="RNaseH_sf"/>
</dbReference>
<dbReference type="Gene3D" id="3.30.420.10">
    <property type="entry name" value="Ribonuclease H-like superfamily/Ribonuclease H"/>
    <property type="match status" value="1"/>
</dbReference>
<reference evidence="2" key="1">
    <citation type="submission" date="2016-11" db="UniProtKB">
        <authorList>
            <consortium name="WormBaseParasite"/>
        </authorList>
    </citation>
    <scope>IDENTIFICATION</scope>
</reference>
<dbReference type="WBParaSite" id="Hba_19727">
    <property type="protein sequence ID" value="Hba_19727"/>
    <property type="gene ID" value="Hba_19727"/>
</dbReference>
<accession>A0A1I7XPL8</accession>
<name>A0A1I7XPL8_HETBA</name>
<dbReference type="GO" id="GO:0003676">
    <property type="term" value="F:nucleic acid binding"/>
    <property type="evidence" value="ECO:0007669"/>
    <property type="project" value="InterPro"/>
</dbReference>
<organism evidence="1 2">
    <name type="scientific">Heterorhabditis bacteriophora</name>
    <name type="common">Entomopathogenic nematode worm</name>
    <dbReference type="NCBI Taxonomy" id="37862"/>
    <lineage>
        <taxon>Eukaryota</taxon>
        <taxon>Metazoa</taxon>
        <taxon>Ecdysozoa</taxon>
        <taxon>Nematoda</taxon>
        <taxon>Chromadorea</taxon>
        <taxon>Rhabditida</taxon>
        <taxon>Rhabditina</taxon>
        <taxon>Rhabditomorpha</taxon>
        <taxon>Strongyloidea</taxon>
        <taxon>Heterorhabditidae</taxon>
        <taxon>Heterorhabditis</taxon>
    </lineage>
</organism>
<evidence type="ECO:0000313" key="2">
    <source>
        <dbReference type="WBParaSite" id="Hba_19727"/>
    </source>
</evidence>
<protein>
    <submittedName>
        <fullName evidence="2">DDE_3 domain-containing protein</fullName>
    </submittedName>
</protein>
<dbReference type="AlphaFoldDB" id="A0A1I7XPL8"/>
<proteinExistence type="predicted"/>